<sequence length="444" mass="47161">MRRLGFVLVLLLGLAALASSTFSAAAPPRTAGLVPATGAGTDGGSPFDPLPAGIALKDAYTPLTVTVENPSTLPFPGTDGRYHVAYNLLLQNASVVPATLRKLEVVDAFHPNRVIVSFAGTQLVDPACPFGDCNRLRALPAVPVKSAVIPPEQARLVFVDFSFGSLDEAPAYVLHHLFIEGATSPVVTKPKASDYTVTPYRISVRGPITIGPPLKGRNWVALNGCCEPGFAHRSSPVAVNGNLVAGQLFAIDWKRTNDQGAFYTGDKTKNESYVDYGSPILAVADGTVTETLDTMDANTPGVLPAKDPVLARKLTLQTVDGNHIVLRLGRGVYAFYAHLLKGSLKVKVGDRVHRGQVIASLGNTGNANASHLHFQLMNGPSVLGSSGIPYVIDHFQYQGQVSPQQIADADNYLTGSFFGPGHLAEPEARQDQLPLAWAIVNFPD</sequence>
<reference evidence="3 4" key="1">
    <citation type="submission" date="2019-06" db="EMBL/GenBank/DDBJ databases">
        <title>Sequencing the genomes of 1000 actinobacteria strains.</title>
        <authorList>
            <person name="Klenk H.-P."/>
        </authorList>
    </citation>
    <scope>NUCLEOTIDE SEQUENCE [LARGE SCALE GENOMIC DNA]</scope>
    <source>
        <strain evidence="3 4">DSM 18082</strain>
    </source>
</reference>
<feature type="chain" id="PRO_5021919810" evidence="1">
    <location>
        <begin position="26"/>
        <end position="444"/>
    </location>
</feature>
<organism evidence="3 4">
    <name type="scientific">Oryzihumus leptocrescens</name>
    <dbReference type="NCBI Taxonomy" id="297536"/>
    <lineage>
        <taxon>Bacteria</taxon>
        <taxon>Bacillati</taxon>
        <taxon>Actinomycetota</taxon>
        <taxon>Actinomycetes</taxon>
        <taxon>Micrococcales</taxon>
        <taxon>Intrasporangiaceae</taxon>
        <taxon>Oryzihumus</taxon>
    </lineage>
</organism>
<comment type="caution">
    <text evidence="3">The sequence shown here is derived from an EMBL/GenBank/DDBJ whole genome shotgun (WGS) entry which is preliminary data.</text>
</comment>
<dbReference type="EMBL" id="VFOQ01000001">
    <property type="protein sequence ID" value="TQL58792.1"/>
    <property type="molecule type" value="Genomic_DNA"/>
</dbReference>
<evidence type="ECO:0000259" key="2">
    <source>
        <dbReference type="Pfam" id="PF01551"/>
    </source>
</evidence>
<feature type="signal peptide" evidence="1">
    <location>
        <begin position="1"/>
        <end position="25"/>
    </location>
</feature>
<dbReference type="Gene3D" id="2.70.70.10">
    <property type="entry name" value="Glucose Permease (Domain IIA)"/>
    <property type="match status" value="1"/>
</dbReference>
<accession>A0A542ZEL8</accession>
<dbReference type="InterPro" id="IPR016047">
    <property type="entry name" value="M23ase_b-sheet_dom"/>
</dbReference>
<dbReference type="AlphaFoldDB" id="A0A542ZEL8"/>
<evidence type="ECO:0000313" key="3">
    <source>
        <dbReference type="EMBL" id="TQL58792.1"/>
    </source>
</evidence>
<dbReference type="Proteomes" id="UP000319514">
    <property type="component" value="Unassembled WGS sequence"/>
</dbReference>
<evidence type="ECO:0000256" key="1">
    <source>
        <dbReference type="SAM" id="SignalP"/>
    </source>
</evidence>
<dbReference type="SUPFAM" id="SSF51261">
    <property type="entry name" value="Duplicated hybrid motif"/>
    <property type="match status" value="1"/>
</dbReference>
<keyword evidence="1" id="KW-0732">Signal</keyword>
<keyword evidence="4" id="KW-1185">Reference proteome</keyword>
<dbReference type="OrthoDB" id="9809488at2"/>
<dbReference type="Pfam" id="PF01551">
    <property type="entry name" value="Peptidase_M23"/>
    <property type="match status" value="1"/>
</dbReference>
<dbReference type="RefSeq" id="WP_141786887.1">
    <property type="nucleotide sequence ID" value="NZ_BAAAKX010000003.1"/>
</dbReference>
<protein>
    <submittedName>
        <fullName evidence="3">Peptidase M23-like protein</fullName>
    </submittedName>
</protein>
<dbReference type="PANTHER" id="PTHR21666">
    <property type="entry name" value="PEPTIDASE-RELATED"/>
    <property type="match status" value="1"/>
</dbReference>
<dbReference type="InterPro" id="IPR011055">
    <property type="entry name" value="Dup_hybrid_motif"/>
</dbReference>
<feature type="domain" description="M23ase beta-sheet core" evidence="2">
    <location>
        <begin position="275"/>
        <end position="378"/>
    </location>
</feature>
<gene>
    <name evidence="3" type="ORF">FB474_0131</name>
</gene>
<evidence type="ECO:0000313" key="4">
    <source>
        <dbReference type="Proteomes" id="UP000319514"/>
    </source>
</evidence>
<name>A0A542ZEL8_9MICO</name>
<dbReference type="GO" id="GO:0004222">
    <property type="term" value="F:metalloendopeptidase activity"/>
    <property type="evidence" value="ECO:0007669"/>
    <property type="project" value="TreeGrafter"/>
</dbReference>
<dbReference type="PANTHER" id="PTHR21666:SF270">
    <property type="entry name" value="MUREIN HYDROLASE ACTIVATOR ENVC"/>
    <property type="match status" value="1"/>
</dbReference>
<dbReference type="CDD" id="cd12797">
    <property type="entry name" value="M23_peptidase"/>
    <property type="match status" value="1"/>
</dbReference>
<dbReference type="InterPro" id="IPR050570">
    <property type="entry name" value="Cell_wall_metabolism_enzyme"/>
</dbReference>
<proteinExistence type="predicted"/>